<feature type="signal peptide" evidence="1">
    <location>
        <begin position="1"/>
        <end position="20"/>
    </location>
</feature>
<proteinExistence type="predicted"/>
<sequence>MVRLAIAAIVLASSLQLVLAQESKVPEVRVGILEYGTVAWELATVKDYELDAAHDIALEIVPFAGEDATAIALKTGAVDVIVSDWLWVSRMRSEGEDFVLTPYSTSAAALMVPQDSPLEDIEDLTGQRLGVAGGPLDKSWLLLQGLASERFDRDLAEANEISYGAPPLLSEMLKADRLDAVLTFWHYAARLEAEGFRELIGTQDVAYALGAKGNVSMLGYVFRRDWARDNPEAIQGFIAATTAAKQLLASDDDEWRRLQETGVIRDEGETLLALRDSYRDGIPRRGGAQDRQDAALLYEILAQIGGEDLVGGARVFDPETYWGLAGAR</sequence>
<dbReference type="AlphaFoldDB" id="A0A918VXF7"/>
<dbReference type="RefSeq" id="WP_189426622.1">
    <property type="nucleotide sequence ID" value="NZ_BMZE01000003.1"/>
</dbReference>
<dbReference type="SUPFAM" id="SSF53850">
    <property type="entry name" value="Periplasmic binding protein-like II"/>
    <property type="match status" value="1"/>
</dbReference>
<reference evidence="3" key="2">
    <citation type="submission" date="2020-09" db="EMBL/GenBank/DDBJ databases">
        <authorList>
            <person name="Sun Q."/>
            <person name="Kim S."/>
        </authorList>
    </citation>
    <scope>NUCLEOTIDE SEQUENCE</scope>
    <source>
        <strain evidence="3">KCTC 32437</strain>
    </source>
</reference>
<dbReference type="Gene3D" id="3.40.190.10">
    <property type="entry name" value="Periplasmic binding protein-like II"/>
    <property type="match status" value="2"/>
</dbReference>
<evidence type="ECO:0000313" key="4">
    <source>
        <dbReference type="Proteomes" id="UP000646579"/>
    </source>
</evidence>
<evidence type="ECO:0000256" key="1">
    <source>
        <dbReference type="SAM" id="SignalP"/>
    </source>
</evidence>
<name>A0A918VXF7_9HYPH</name>
<keyword evidence="4" id="KW-1185">Reference proteome</keyword>
<feature type="chain" id="PRO_5037205496" evidence="1">
    <location>
        <begin position="21"/>
        <end position="328"/>
    </location>
</feature>
<accession>A0A918VXF7</accession>
<evidence type="ECO:0000313" key="3">
    <source>
        <dbReference type="EMBL" id="GHA32698.1"/>
    </source>
</evidence>
<dbReference type="PANTHER" id="PTHR30024:SF48">
    <property type="entry name" value="ABC TRANSPORTER SUBSTRATE-BINDING PROTEIN"/>
    <property type="match status" value="1"/>
</dbReference>
<dbReference type="Proteomes" id="UP000646579">
    <property type="component" value="Unassembled WGS sequence"/>
</dbReference>
<dbReference type="InterPro" id="IPR015168">
    <property type="entry name" value="SsuA/THI5"/>
</dbReference>
<evidence type="ECO:0000259" key="2">
    <source>
        <dbReference type="Pfam" id="PF09084"/>
    </source>
</evidence>
<organism evidence="3 4">
    <name type="scientific">Devosia pacifica</name>
    <dbReference type="NCBI Taxonomy" id="1335967"/>
    <lineage>
        <taxon>Bacteria</taxon>
        <taxon>Pseudomonadati</taxon>
        <taxon>Pseudomonadota</taxon>
        <taxon>Alphaproteobacteria</taxon>
        <taxon>Hyphomicrobiales</taxon>
        <taxon>Devosiaceae</taxon>
        <taxon>Devosia</taxon>
    </lineage>
</organism>
<gene>
    <name evidence="3" type="ORF">GCM10007989_31030</name>
</gene>
<dbReference type="Pfam" id="PF09084">
    <property type="entry name" value="NMT1"/>
    <property type="match status" value="1"/>
</dbReference>
<feature type="domain" description="SsuA/THI5-like" evidence="2">
    <location>
        <begin position="54"/>
        <end position="251"/>
    </location>
</feature>
<protein>
    <submittedName>
        <fullName evidence="3">ABC transporter substrate-binding protein</fullName>
    </submittedName>
</protein>
<keyword evidence="1" id="KW-0732">Signal</keyword>
<dbReference type="EMBL" id="BMZE01000003">
    <property type="protein sequence ID" value="GHA32698.1"/>
    <property type="molecule type" value="Genomic_DNA"/>
</dbReference>
<reference evidence="3" key="1">
    <citation type="journal article" date="2014" name="Int. J. Syst. Evol. Microbiol.">
        <title>Complete genome sequence of Corynebacterium casei LMG S-19264T (=DSM 44701T), isolated from a smear-ripened cheese.</title>
        <authorList>
            <consortium name="US DOE Joint Genome Institute (JGI-PGF)"/>
            <person name="Walter F."/>
            <person name="Albersmeier A."/>
            <person name="Kalinowski J."/>
            <person name="Ruckert C."/>
        </authorList>
    </citation>
    <scope>NUCLEOTIDE SEQUENCE</scope>
    <source>
        <strain evidence="3">KCTC 32437</strain>
    </source>
</reference>
<comment type="caution">
    <text evidence="3">The sequence shown here is derived from an EMBL/GenBank/DDBJ whole genome shotgun (WGS) entry which is preliminary data.</text>
</comment>
<dbReference type="PANTHER" id="PTHR30024">
    <property type="entry name" value="ALIPHATIC SULFONATES-BINDING PROTEIN-RELATED"/>
    <property type="match status" value="1"/>
</dbReference>